<feature type="disulfide bond" evidence="10">
    <location>
        <begin position="249"/>
        <end position="269"/>
    </location>
</feature>
<dbReference type="PRINTS" id="PR00790">
    <property type="entry name" value="PAMONOXGNASE"/>
</dbReference>
<evidence type="ECO:0000256" key="8">
    <source>
        <dbReference type="PIRSR" id="PIRSR600720-1"/>
    </source>
</evidence>
<reference evidence="15" key="1">
    <citation type="submission" date="2021-01" db="UniProtKB">
        <authorList>
            <consortium name="EnsemblMetazoa"/>
        </authorList>
    </citation>
    <scope>IDENTIFICATION</scope>
</reference>
<comment type="cofactor">
    <cofactor evidence="9">
        <name>Zn(2+)</name>
        <dbReference type="ChEBI" id="CHEBI:29105"/>
    </cofactor>
    <text evidence="9">Binds one Zn(2+) ion per subunit.</text>
</comment>
<dbReference type="CDD" id="cd14958">
    <property type="entry name" value="NHL_PAL_like"/>
    <property type="match status" value="1"/>
</dbReference>
<feature type="binding site" evidence="9">
    <location>
        <position position="105"/>
    </location>
    <ligand>
        <name>Ca(2+)</name>
        <dbReference type="ChEBI" id="CHEBI:29108"/>
        <note>structural</note>
    </ligand>
</feature>
<evidence type="ECO:0000256" key="11">
    <source>
        <dbReference type="PROSITE-ProRule" id="PRU00504"/>
    </source>
</evidence>
<dbReference type="Pfam" id="PF01436">
    <property type="entry name" value="NHL"/>
    <property type="match status" value="2"/>
</dbReference>
<dbReference type="InterPro" id="IPR000720">
    <property type="entry name" value="PHM/PAL"/>
</dbReference>
<keyword evidence="13" id="KW-0472">Membrane</keyword>
<keyword evidence="3 14" id="KW-0732">Signal</keyword>
<feature type="chain" id="PRO_5029553119" description="peptidylamidoglycolate lyase" evidence="14">
    <location>
        <begin position="22"/>
        <end position="569"/>
    </location>
</feature>
<dbReference type="EnsemblMetazoa" id="XM_031931678">
    <property type="protein sequence ID" value="XP_031787538"/>
    <property type="gene ID" value="LOC100122955"/>
</dbReference>
<dbReference type="GO" id="GO:0004598">
    <property type="term" value="F:peptidylamidoglycolate lyase activity"/>
    <property type="evidence" value="ECO:0007669"/>
    <property type="project" value="UniProtKB-EC"/>
</dbReference>
<evidence type="ECO:0000256" key="7">
    <source>
        <dbReference type="ARBA" id="ARBA00023239"/>
    </source>
</evidence>
<feature type="region of interest" description="Disordered" evidence="12">
    <location>
        <begin position="540"/>
        <end position="569"/>
    </location>
</feature>
<dbReference type="InterPro" id="IPR011042">
    <property type="entry name" value="6-blade_b-propeller_TolB-like"/>
</dbReference>
<keyword evidence="6" id="KW-0325">Glycoprotein</keyword>
<feature type="repeat" description="NHL" evidence="11">
    <location>
        <begin position="240"/>
        <end position="279"/>
    </location>
</feature>
<dbReference type="GO" id="GO:0006518">
    <property type="term" value="P:peptide metabolic process"/>
    <property type="evidence" value="ECO:0007669"/>
    <property type="project" value="InterPro"/>
</dbReference>
<dbReference type="SUPFAM" id="SSF101898">
    <property type="entry name" value="NHL repeat"/>
    <property type="match status" value="1"/>
</dbReference>
<feature type="binding site" evidence="9">
    <location>
        <position position="170"/>
    </location>
    <ligand>
        <name>Ca(2+)</name>
        <dbReference type="ChEBI" id="CHEBI:29108"/>
        <note>structural</note>
    </ligand>
</feature>
<keyword evidence="13" id="KW-1133">Transmembrane helix</keyword>
<dbReference type="InParanoid" id="A0A7M7QH86"/>
<keyword evidence="13" id="KW-0812">Transmembrane</keyword>
<evidence type="ECO:0000256" key="3">
    <source>
        <dbReference type="ARBA" id="ARBA00022729"/>
    </source>
</evidence>
<name>A0A7M7QH86_NASVI</name>
<feature type="transmembrane region" description="Helical" evidence="13">
    <location>
        <begin position="471"/>
        <end position="495"/>
    </location>
</feature>
<dbReference type="PROSITE" id="PS51125">
    <property type="entry name" value="NHL"/>
    <property type="match status" value="2"/>
</dbReference>
<feature type="binding site" evidence="9">
    <location>
        <position position="311"/>
    </location>
    <ligand>
        <name>Zn(2+)</name>
        <dbReference type="ChEBI" id="CHEBI:29105"/>
        <note>catalytic</note>
    </ligand>
</feature>
<evidence type="ECO:0000256" key="5">
    <source>
        <dbReference type="ARBA" id="ARBA00023157"/>
    </source>
</evidence>
<dbReference type="GO" id="GO:0005576">
    <property type="term" value="C:extracellular region"/>
    <property type="evidence" value="ECO:0007669"/>
    <property type="project" value="TreeGrafter"/>
</dbReference>
<evidence type="ECO:0000256" key="10">
    <source>
        <dbReference type="PIRSR" id="PIRSR600720-3"/>
    </source>
</evidence>
<sequence>MAREIISRYLVLLAVTCGVLAAAVRVKKVHHLEDRKFASEEYLDPEIDERDSGPEPIISPLDQPLLRKSNSFDSLPTNFPQELNPNIKWDPRWASSLDFGQISAVSIDPKGNVGIFHRGERIWDSSTFGSDNKFNTNQGPIRRSTIMLLDKTGKVLLEWGRNMFFLPHGLTIDSLGNYWITDVAMHQVFKFDHKDIEKHEQQLKEQRSSQRVSTSDTFNVTNLFANSLIKPSLSLGEAFQPGNDNTRFCKPTAVAVESNGDFFVSDGYCNSRVIKFNKDGERILQWGRTWGFEGKTLYQKPPPPNAFLVPHALALAEDHDIIFVADRENARIVGNFANNGSFYREYKNPVLGGAIYSIAYANDRIYLVNGKRYLDGTHVRGFVLDINTGEVLSQFAPQMDMNAPHDIAVSSDEREIYVVELDSHKIYKFYQDVSSLQSVPKIAQSKNSTETRSAELSGSSVNTGKKPSQRALVIVAIIAALFFIGFCIFLAALLARYQKRAGCLFPPHKRRTEWNSERKDNFKLSSLLETRKRFNFFEGRPNTRDFSKLNTEPETSEDENTESSLEKII</sequence>
<evidence type="ECO:0000313" key="15">
    <source>
        <dbReference type="EnsemblMetazoa" id="XP_031787538"/>
    </source>
</evidence>
<feature type="binding site" evidence="8">
    <location>
        <position position="327"/>
    </location>
    <ligand>
        <name>a protein</name>
        <dbReference type="ChEBI" id="CHEBI:16541"/>
    </ligand>
    <ligandPart>
        <name>C-terminal Xaa-(2S)-2-hydroxyglycine residue</name>
        <dbReference type="ChEBI" id="CHEBI:142768"/>
    </ligandPart>
</feature>
<organism evidence="15 16">
    <name type="scientific">Nasonia vitripennis</name>
    <name type="common">Parasitic wasp</name>
    <dbReference type="NCBI Taxonomy" id="7425"/>
    <lineage>
        <taxon>Eukaryota</taxon>
        <taxon>Metazoa</taxon>
        <taxon>Ecdysozoa</taxon>
        <taxon>Arthropoda</taxon>
        <taxon>Hexapoda</taxon>
        <taxon>Insecta</taxon>
        <taxon>Pterygota</taxon>
        <taxon>Neoptera</taxon>
        <taxon>Endopterygota</taxon>
        <taxon>Hymenoptera</taxon>
        <taxon>Apocrita</taxon>
        <taxon>Proctotrupomorpha</taxon>
        <taxon>Chalcidoidea</taxon>
        <taxon>Pteromalidae</taxon>
        <taxon>Pteromalinae</taxon>
        <taxon>Nasonia</taxon>
    </lineage>
</organism>
<evidence type="ECO:0000256" key="1">
    <source>
        <dbReference type="ARBA" id="ARBA00012343"/>
    </source>
</evidence>
<keyword evidence="9" id="KW-0862">Zinc</keyword>
<accession>A0A7M7QH86</accession>
<dbReference type="SMR" id="A0A7M7QH86"/>
<keyword evidence="2 9" id="KW-0479">Metal-binding</keyword>
<evidence type="ECO:0000256" key="9">
    <source>
        <dbReference type="PIRSR" id="PIRSR600720-2"/>
    </source>
</evidence>
<dbReference type="PANTHER" id="PTHR10680:SF14">
    <property type="entry name" value="PEPTIDYL-GLYCINE ALPHA-AMIDATING MONOOXYGENASE"/>
    <property type="match status" value="1"/>
</dbReference>
<keyword evidence="9" id="KW-0106">Calcium</keyword>
<dbReference type="OrthoDB" id="10018185at2759"/>
<evidence type="ECO:0000256" key="13">
    <source>
        <dbReference type="SAM" id="Phobius"/>
    </source>
</evidence>
<evidence type="ECO:0000256" key="2">
    <source>
        <dbReference type="ARBA" id="ARBA00022723"/>
    </source>
</evidence>
<dbReference type="GeneID" id="100122955"/>
<evidence type="ECO:0000256" key="6">
    <source>
        <dbReference type="ARBA" id="ARBA00023180"/>
    </source>
</evidence>
<feature type="binding site" evidence="8">
    <location>
        <position position="118"/>
    </location>
    <ligand>
        <name>a protein</name>
        <dbReference type="ChEBI" id="CHEBI:16541"/>
    </ligand>
    <ligandPart>
        <name>C-terminal Xaa-(2S)-2-hydroxyglycine residue</name>
        <dbReference type="ChEBI" id="CHEBI:142768"/>
    </ligandPart>
</feature>
<dbReference type="EC" id="4.3.2.5" evidence="1"/>
<dbReference type="GO" id="GO:0016020">
    <property type="term" value="C:membrane"/>
    <property type="evidence" value="ECO:0007669"/>
    <property type="project" value="InterPro"/>
</dbReference>
<dbReference type="InterPro" id="IPR001258">
    <property type="entry name" value="NHL_repeat"/>
</dbReference>
<dbReference type="AlphaFoldDB" id="A0A7M7QH86"/>
<keyword evidence="16" id="KW-1185">Reference proteome</keyword>
<dbReference type="GO" id="GO:0046872">
    <property type="term" value="F:metal ion binding"/>
    <property type="evidence" value="ECO:0007669"/>
    <property type="project" value="UniProtKB-KW"/>
</dbReference>
<keyword evidence="5 10" id="KW-1015">Disulfide bond</keyword>
<feature type="binding site" evidence="9">
    <location>
        <position position="168"/>
    </location>
    <ligand>
        <name>Zn(2+)</name>
        <dbReference type="ChEBI" id="CHEBI:29105"/>
        <note>catalytic</note>
    </ligand>
</feature>
<evidence type="ECO:0000256" key="12">
    <source>
        <dbReference type="SAM" id="MobiDB-lite"/>
    </source>
</evidence>
<feature type="binding site" evidence="8">
    <location>
        <position position="268"/>
    </location>
    <ligand>
        <name>a protein</name>
        <dbReference type="ChEBI" id="CHEBI:16541"/>
    </ligand>
    <ligandPart>
        <name>C-terminal Xaa-(2S)-2-hydroxyglycine residue</name>
        <dbReference type="ChEBI" id="CHEBI:142768"/>
    </ligandPart>
</feature>
<proteinExistence type="predicted"/>
<feature type="binding site" evidence="9">
    <location>
        <position position="406"/>
    </location>
    <ligand>
        <name>Ca(2+)</name>
        <dbReference type="ChEBI" id="CHEBI:29108"/>
        <note>structural</note>
    </ligand>
</feature>
<dbReference type="Gene3D" id="2.120.10.30">
    <property type="entry name" value="TolB, C-terminal domain"/>
    <property type="match status" value="1"/>
</dbReference>
<dbReference type="RefSeq" id="XP_031787538.1">
    <property type="nucleotide sequence ID" value="XM_031931678.2"/>
</dbReference>
<evidence type="ECO:0000256" key="4">
    <source>
        <dbReference type="ARBA" id="ARBA00022737"/>
    </source>
</evidence>
<dbReference type="Proteomes" id="UP000002358">
    <property type="component" value="Chromosome 5"/>
</dbReference>
<protein>
    <recommendedName>
        <fullName evidence="1">peptidylamidoglycolate lyase</fullName>
        <ecNumber evidence="1">4.3.2.5</ecNumber>
    </recommendedName>
</protein>
<keyword evidence="7" id="KW-0456">Lyase</keyword>
<evidence type="ECO:0000256" key="14">
    <source>
        <dbReference type="SAM" id="SignalP"/>
    </source>
</evidence>
<keyword evidence="4" id="KW-0677">Repeat</keyword>
<dbReference type="PANTHER" id="PTHR10680">
    <property type="entry name" value="PEPTIDYL-GLYCINE ALPHA-AMIDATING MONOOXYGENASE"/>
    <property type="match status" value="1"/>
</dbReference>
<feature type="signal peptide" evidence="14">
    <location>
        <begin position="1"/>
        <end position="21"/>
    </location>
</feature>
<feature type="repeat" description="NHL" evidence="11">
    <location>
        <begin position="153"/>
        <end position="194"/>
    </location>
</feature>
<evidence type="ECO:0000313" key="16">
    <source>
        <dbReference type="Proteomes" id="UP000002358"/>
    </source>
</evidence>
<feature type="binding site" evidence="9">
    <location>
        <position position="405"/>
    </location>
    <ligand>
        <name>Zn(2+)</name>
        <dbReference type="ChEBI" id="CHEBI:29105"/>
        <note>catalytic</note>
    </ligand>
</feature>